<keyword evidence="3" id="KW-1185">Reference proteome</keyword>
<dbReference type="PANTHER" id="PTHR37285:SF5">
    <property type="entry name" value="SPORE WALL MATURATION PROTEIN DIT1"/>
    <property type="match status" value="1"/>
</dbReference>
<dbReference type="Pfam" id="PF05141">
    <property type="entry name" value="DIT1_PvcA"/>
    <property type="match status" value="1"/>
</dbReference>
<proteinExistence type="predicted"/>
<evidence type="ECO:0000313" key="2">
    <source>
        <dbReference type="EMBL" id="QID83722.1"/>
    </source>
</evidence>
<dbReference type="OrthoDB" id="429813at2759"/>
<dbReference type="InterPro" id="IPR007817">
    <property type="entry name" value="Isocyanide_synthase_DIT1"/>
</dbReference>
<reference evidence="2 3" key="1">
    <citation type="journal article" date="2019" name="BMC Genomics">
        <title>Chromosome level assembly and comparative genome analysis confirm lager-brewing yeasts originated from a single hybridization.</title>
        <authorList>
            <person name="Salazar A.N."/>
            <person name="Gorter de Vries A.R."/>
            <person name="van den Broek M."/>
            <person name="Brouwers N."/>
            <person name="de la Torre Cortes P."/>
            <person name="Kuijpers N.G.A."/>
            <person name="Daran J.G."/>
            <person name="Abeel T."/>
        </authorList>
    </citation>
    <scope>NUCLEOTIDE SEQUENCE [LARGE SCALE GENOMIC DNA]</scope>
    <source>
        <strain evidence="2 3">CBS 1483</strain>
    </source>
</reference>
<sequence length="536" mass="61214">MTLNDKIPQGPEQTDSPPTSSYSSSPEILKDIIIPHNGPDLSTYSKFLALYCRSDKNDDFYSLEEKQNCKFGEQWSTFVDTITGLDCSGSKVSGRITERILPSSLANKFTNNLGVAIKVSEYTRDDECQIRGCVTTIENENMFNNWFIYHILDQSRLSLSEHPIVAKEVKYHELFADFFAKNLKNTIVNDQWNFGGRDYFVERARYFTDRYLRIECILPAFPCKSSNEQKVYGSVPDKGEELALKRLIKATEDLADIYPPGMKIWIVSDGHVFSDCIGVDDDVVTTYTTKLHELYKRVAIPGVDAIGFCGLNELFFSGAAGDIFNPDWVSDTEVAHYTGTQICSKSDLSRQILMKGCDTDAGRLKKQIAIQDHPRLHLYRGFSRFMMEDLSLLTHFQTFSRKKFKKTISKIAFNMIKRNDAYSNLVELIFPHHLRISIHAHTNSGPKFGIKVISNDQCSIVSSLEDLEEPEFEDFLHIPTPWHNCVVKVEDEKEKYFLTKSKVIKDALEKGMYDGEWKDTRFDNGEGGHFVIKKIS</sequence>
<feature type="region of interest" description="Disordered" evidence="1">
    <location>
        <begin position="1"/>
        <end position="24"/>
    </location>
</feature>
<accession>A0A6C1E362</accession>
<organism evidence="2 3">
    <name type="scientific">Saccharomyces pastorianus</name>
    <name type="common">Lager yeast</name>
    <name type="synonym">Saccharomyces cerevisiae x Saccharomyces eubayanus</name>
    <dbReference type="NCBI Taxonomy" id="27292"/>
    <lineage>
        <taxon>Eukaryota</taxon>
        <taxon>Fungi</taxon>
        <taxon>Dikarya</taxon>
        <taxon>Ascomycota</taxon>
        <taxon>Saccharomycotina</taxon>
        <taxon>Saccharomycetes</taxon>
        <taxon>Saccharomycetales</taxon>
        <taxon>Saccharomycetaceae</taxon>
        <taxon>Saccharomyces</taxon>
    </lineage>
</organism>
<dbReference type="AlphaFoldDB" id="A0A6C1E362"/>
<protein>
    <submittedName>
        <fullName evidence="2">Dityrosine synthesis enzyme</fullName>
    </submittedName>
</protein>
<dbReference type="PANTHER" id="PTHR37285">
    <property type="entry name" value="SPORE WALL MATURATION PROTEIN DIT1"/>
    <property type="match status" value="1"/>
</dbReference>
<evidence type="ECO:0000256" key="1">
    <source>
        <dbReference type="SAM" id="MobiDB-lite"/>
    </source>
</evidence>
<evidence type="ECO:0000313" key="3">
    <source>
        <dbReference type="Proteomes" id="UP000501346"/>
    </source>
</evidence>
<dbReference type="Proteomes" id="UP000501346">
    <property type="component" value="Chromosome SeII-SeIV"/>
</dbReference>
<dbReference type="EMBL" id="CP048999">
    <property type="protein sequence ID" value="QID83722.1"/>
    <property type="molecule type" value="Genomic_DNA"/>
</dbReference>
<name>A0A6C1E362_SACPS</name>
<gene>
    <name evidence="2" type="primary">DIT1_2</name>
    <name evidence="2" type="ORF">GRS66_006198</name>
</gene>